<sequence>MASQQWILVGSKQRQRRQIRMRTNAAGRLKQERIRKLRVQRLLKESSSSSAAAAAAASAAAAAAGM</sequence>
<accession>A0A1I7W4D6</accession>
<name>A0A1I7W4D6_LOALO</name>
<protein>
    <submittedName>
        <fullName evidence="3">BZIP domain-containing protein</fullName>
    </submittedName>
</protein>
<gene>
    <name evidence="1 3" type="ORF">LOAG_05852</name>
</gene>
<evidence type="ECO:0000313" key="1">
    <source>
        <dbReference type="EMBL" id="EFO22636.1"/>
    </source>
</evidence>
<dbReference type="WBParaSite" id="EN70_9530">
    <property type="protein sequence ID" value="EN70_9530"/>
    <property type="gene ID" value="EN70_9530"/>
</dbReference>
<dbReference type="GeneID" id="9943261"/>
<dbReference type="RefSeq" id="XP_003141437.1">
    <property type="nucleotide sequence ID" value="XM_003141389.1"/>
</dbReference>
<evidence type="ECO:0000313" key="2">
    <source>
        <dbReference type="Proteomes" id="UP000095285"/>
    </source>
</evidence>
<dbReference type="CTD" id="9943261"/>
<dbReference type="EMBL" id="JH712275">
    <property type="protein sequence ID" value="EFO22636.1"/>
    <property type="molecule type" value="Genomic_DNA"/>
</dbReference>
<evidence type="ECO:0000313" key="3">
    <source>
        <dbReference type="WBParaSite" id="EN70_9530"/>
    </source>
</evidence>
<dbReference type="AlphaFoldDB" id="A0A1I7W4D6"/>
<keyword evidence="2" id="KW-1185">Reference proteome</keyword>
<dbReference type="Proteomes" id="UP000095285">
    <property type="component" value="Unassembled WGS sequence"/>
</dbReference>
<reference evidence="1 2" key="1">
    <citation type="submission" date="2012-04" db="EMBL/GenBank/DDBJ databases">
        <title>The Genome Sequence of Loa loa.</title>
        <authorList>
            <consortium name="The Broad Institute Genome Sequencing Platform"/>
            <consortium name="Broad Institute Genome Sequencing Center for Infectious Disease"/>
            <person name="Nutman T.B."/>
            <person name="Fink D.L."/>
            <person name="Russ C."/>
            <person name="Young S."/>
            <person name="Zeng Q."/>
            <person name="Gargeya S."/>
            <person name="Alvarado L."/>
            <person name="Berlin A."/>
            <person name="Chapman S.B."/>
            <person name="Chen Z."/>
            <person name="Freedman E."/>
            <person name="Gellesch M."/>
            <person name="Goldberg J."/>
            <person name="Griggs A."/>
            <person name="Gujja S."/>
            <person name="Heilman E.R."/>
            <person name="Heiman D."/>
            <person name="Howarth C."/>
            <person name="Mehta T."/>
            <person name="Neiman D."/>
            <person name="Pearson M."/>
            <person name="Roberts A."/>
            <person name="Saif S."/>
            <person name="Shea T."/>
            <person name="Shenoy N."/>
            <person name="Sisk P."/>
            <person name="Stolte C."/>
            <person name="Sykes S."/>
            <person name="White J."/>
            <person name="Yandava C."/>
            <person name="Haas B."/>
            <person name="Henn M.R."/>
            <person name="Nusbaum C."/>
            <person name="Birren B."/>
        </authorList>
    </citation>
    <scope>NUCLEOTIDE SEQUENCE [LARGE SCALE GENOMIC DNA]</scope>
</reference>
<dbReference type="KEGG" id="loa:LOAG_05852"/>
<organism evidence="2 3">
    <name type="scientific">Loa loa</name>
    <name type="common">Eye worm</name>
    <name type="synonym">Filaria loa</name>
    <dbReference type="NCBI Taxonomy" id="7209"/>
    <lineage>
        <taxon>Eukaryota</taxon>
        <taxon>Metazoa</taxon>
        <taxon>Ecdysozoa</taxon>
        <taxon>Nematoda</taxon>
        <taxon>Chromadorea</taxon>
        <taxon>Rhabditida</taxon>
        <taxon>Spirurina</taxon>
        <taxon>Spiruromorpha</taxon>
        <taxon>Filarioidea</taxon>
        <taxon>Onchocercidae</taxon>
        <taxon>Loa</taxon>
    </lineage>
</organism>
<accession>A0A1S0TZ49</accession>
<proteinExistence type="predicted"/>
<reference evidence="3" key="2">
    <citation type="submission" date="2016-11" db="UniProtKB">
        <authorList>
            <consortium name="WormBaseParasite"/>
        </authorList>
    </citation>
    <scope>IDENTIFICATION</scope>
</reference>